<feature type="domain" description="SH3" evidence="3">
    <location>
        <begin position="472"/>
        <end position="538"/>
    </location>
</feature>
<dbReference type="SUPFAM" id="SSF50044">
    <property type="entry name" value="SH3-domain"/>
    <property type="match status" value="1"/>
</dbReference>
<evidence type="ECO:0000256" key="2">
    <source>
        <dbReference type="PROSITE-ProRule" id="PRU00192"/>
    </source>
</evidence>
<name>A0A8S3U6K0_MYTED</name>
<evidence type="ECO:0000313" key="5">
    <source>
        <dbReference type="Proteomes" id="UP000683360"/>
    </source>
</evidence>
<evidence type="ECO:0000313" key="4">
    <source>
        <dbReference type="EMBL" id="CAG2241462.1"/>
    </source>
</evidence>
<gene>
    <name evidence="4" type="ORF">MEDL_53707</name>
</gene>
<dbReference type="EMBL" id="CAJPWZ010002589">
    <property type="protein sequence ID" value="CAG2241462.1"/>
    <property type="molecule type" value="Genomic_DNA"/>
</dbReference>
<proteinExistence type="predicted"/>
<evidence type="ECO:0000259" key="3">
    <source>
        <dbReference type="PROSITE" id="PS50002"/>
    </source>
</evidence>
<accession>A0A8S3U6K0</accession>
<reference evidence="4" key="1">
    <citation type="submission" date="2021-03" db="EMBL/GenBank/DDBJ databases">
        <authorList>
            <person name="Bekaert M."/>
        </authorList>
    </citation>
    <scope>NUCLEOTIDE SEQUENCE</scope>
</reference>
<keyword evidence="1 2" id="KW-0728">SH3 domain</keyword>
<dbReference type="InterPro" id="IPR036028">
    <property type="entry name" value="SH3-like_dom_sf"/>
</dbReference>
<dbReference type="InterPro" id="IPR001452">
    <property type="entry name" value="SH3_domain"/>
</dbReference>
<dbReference type="Proteomes" id="UP000683360">
    <property type="component" value="Unassembled WGS sequence"/>
</dbReference>
<evidence type="ECO:0000256" key="1">
    <source>
        <dbReference type="ARBA" id="ARBA00022443"/>
    </source>
</evidence>
<protein>
    <recommendedName>
        <fullName evidence="3">SH3 domain-containing protein</fullName>
    </recommendedName>
</protein>
<organism evidence="4 5">
    <name type="scientific">Mytilus edulis</name>
    <name type="common">Blue mussel</name>
    <dbReference type="NCBI Taxonomy" id="6550"/>
    <lineage>
        <taxon>Eukaryota</taxon>
        <taxon>Metazoa</taxon>
        <taxon>Spiralia</taxon>
        <taxon>Lophotrochozoa</taxon>
        <taxon>Mollusca</taxon>
        <taxon>Bivalvia</taxon>
        <taxon>Autobranchia</taxon>
        <taxon>Pteriomorphia</taxon>
        <taxon>Mytilida</taxon>
        <taxon>Mytiloidea</taxon>
        <taxon>Mytilidae</taxon>
        <taxon>Mytilinae</taxon>
        <taxon>Mytilus</taxon>
    </lineage>
</organism>
<comment type="caution">
    <text evidence="4">The sequence shown here is derived from an EMBL/GenBank/DDBJ whole genome shotgun (WGS) entry which is preliminary data.</text>
</comment>
<dbReference type="Gene3D" id="2.30.30.40">
    <property type="entry name" value="SH3 Domains"/>
    <property type="match status" value="1"/>
</dbReference>
<dbReference type="CDD" id="cd00174">
    <property type="entry name" value="SH3"/>
    <property type="match status" value="1"/>
</dbReference>
<dbReference type="EMBL" id="CAJPWZ010002589">
    <property type="protein sequence ID" value="CAG2241461.1"/>
    <property type="molecule type" value="Genomic_DNA"/>
</dbReference>
<dbReference type="AlphaFoldDB" id="A0A8S3U6K0"/>
<dbReference type="OrthoDB" id="6162989at2759"/>
<keyword evidence="5" id="KW-1185">Reference proteome</keyword>
<dbReference type="PROSITE" id="PS50002">
    <property type="entry name" value="SH3"/>
    <property type="match status" value="1"/>
</dbReference>
<sequence>MQKAEALPFLTVEEAIRRSKQTLRFQEELSLSIWERARIELVYIRNLKEWMVSTGSKLSPILEKAKDFTDEMVLKNLVKEALCTTEVHQNVHNAMMCSGGPYSTLQRSDGPYSTLQRGIGLNKITKSSEERLLSDVEKEFYMFNRKRVQYESDIQKKKVSTEKMKSTIIELEEQLSKRSRIAHVRRSTRSNRKVDNLSNRLSMLRKQIESEKSMTEKKQEALSEFMSSIGKDMKKLYIELTELQTKRMQLIYSQLKKFGCAFKEFNHGYKKRKTEIGEMIGSFESICIEEIIERVKQEIEARANTRKKGHIFELQEMFTPMKNNIEQRKDATLSACALPKQEKFNNTHAVQSMIGRTQTTVDSSESDNLLVGTFCASSSESIKNKGMNPVRCQRSENSDSSLESKIETIVIPNEPSDCKMPPPFPTKEFCVSSGDEASACMEEQHEADEVSWKWSNTNQRLHTNNTDDISMIRNVKVIAIHDFVAGKGDQISFKKGQIIKQKVGENEDGFAYGWVRENRLAPKQYGWYPAGIVKRYVPSSDSARKE</sequence>